<dbReference type="PANTHER" id="PTHR16222">
    <property type="entry name" value="ADP-RIBOSYLGLYCOHYDROLASE"/>
    <property type="match status" value="1"/>
</dbReference>
<dbReference type="RefSeq" id="WP_306837017.1">
    <property type="nucleotide sequence ID" value="NZ_JAUSRF010000012.1"/>
</dbReference>
<dbReference type="Gene3D" id="1.10.4080.10">
    <property type="entry name" value="ADP-ribosylation/Crystallin J1"/>
    <property type="match status" value="1"/>
</dbReference>
<evidence type="ECO:0000313" key="2">
    <source>
        <dbReference type="Proteomes" id="UP001241472"/>
    </source>
</evidence>
<gene>
    <name evidence="1" type="ORF">J2T09_003566</name>
</gene>
<dbReference type="EMBL" id="JAUSRF010000012">
    <property type="protein sequence ID" value="MDP9838794.1"/>
    <property type="molecule type" value="Genomic_DNA"/>
</dbReference>
<name>A0ABT9PYI4_9HYPH</name>
<comment type="caution">
    <text evidence="1">The sequence shown here is derived from an EMBL/GenBank/DDBJ whole genome shotgun (WGS) entry which is preliminary data.</text>
</comment>
<evidence type="ECO:0000313" key="1">
    <source>
        <dbReference type="EMBL" id="MDP9838794.1"/>
    </source>
</evidence>
<organism evidence="1 2">
    <name type="scientific">Neorhizobium huautlense</name>
    <dbReference type="NCBI Taxonomy" id="67774"/>
    <lineage>
        <taxon>Bacteria</taxon>
        <taxon>Pseudomonadati</taxon>
        <taxon>Pseudomonadota</taxon>
        <taxon>Alphaproteobacteria</taxon>
        <taxon>Hyphomicrobiales</taxon>
        <taxon>Rhizobiaceae</taxon>
        <taxon>Rhizobium/Agrobacterium group</taxon>
        <taxon>Neorhizobium</taxon>
    </lineage>
</organism>
<dbReference type="InterPro" id="IPR036705">
    <property type="entry name" value="Ribosyl_crysJ1_sf"/>
</dbReference>
<dbReference type="Proteomes" id="UP001241472">
    <property type="component" value="Unassembled WGS sequence"/>
</dbReference>
<dbReference type="PANTHER" id="PTHR16222:SF35">
    <property type="entry name" value="ADP-RIBOSYLGLYCOHYDROLASE"/>
    <property type="match status" value="1"/>
</dbReference>
<sequence length="324" mass="34867">MQTEIRSRAIGCLLGQLSGDALGSLVEFQTPGKILQKYPDGVRLMHDGGTWNTIAGQPTDDSEMALALARSIVAEGTYVQDAARKAYEDWLHSRPFDIGNTVRDGLDYLPNHDSQANGALMRIAPLGIFGAGRPLKQVGEWAEQDAVITHPNPICRQINNLFARAIAHAIATGPTPADLFEAIQGWSNELGVSTEVREVIEAAQYAPPGDFTHQQGWVMIAFRNALFQLLHAPSLEEGVVQTIAGGGDTDTNAAIAGALLGAVHGETAIPAQWRQSVLSCRPEQGRANVHRPRPEIYWPVDAVELAEGLLAAQFQGGMIDARLA</sequence>
<reference evidence="1 2" key="1">
    <citation type="submission" date="2023-07" db="EMBL/GenBank/DDBJ databases">
        <title>Sorghum-associated microbial communities from plants grown in Nebraska, USA.</title>
        <authorList>
            <person name="Schachtman D."/>
        </authorList>
    </citation>
    <scope>NUCLEOTIDE SEQUENCE [LARGE SCALE GENOMIC DNA]</scope>
    <source>
        <strain evidence="1 2">DS1307</strain>
    </source>
</reference>
<dbReference type="InterPro" id="IPR005502">
    <property type="entry name" value="Ribosyl_crysJ1"/>
</dbReference>
<dbReference type="SUPFAM" id="SSF101478">
    <property type="entry name" value="ADP-ribosylglycohydrolase"/>
    <property type="match status" value="1"/>
</dbReference>
<dbReference type="InterPro" id="IPR050792">
    <property type="entry name" value="ADP-ribosylglycohydrolase"/>
</dbReference>
<keyword evidence="2" id="KW-1185">Reference proteome</keyword>
<proteinExistence type="predicted"/>
<dbReference type="Pfam" id="PF03747">
    <property type="entry name" value="ADP_ribosyl_GH"/>
    <property type="match status" value="1"/>
</dbReference>
<protein>
    <submittedName>
        <fullName evidence="1">ADP-ribosylglycohydrolase</fullName>
    </submittedName>
</protein>
<accession>A0ABT9PYI4</accession>